<gene>
    <name evidence="2" type="ORF">B2J93_1695</name>
</gene>
<dbReference type="EMBL" id="MZNU01000061">
    <property type="protein sequence ID" value="OWP05646.1"/>
    <property type="molecule type" value="Genomic_DNA"/>
</dbReference>
<evidence type="ECO:0000256" key="1">
    <source>
        <dbReference type="SAM" id="MobiDB-lite"/>
    </source>
</evidence>
<feature type="compositionally biased region" description="Basic and acidic residues" evidence="1">
    <location>
        <begin position="313"/>
        <end position="322"/>
    </location>
</feature>
<dbReference type="InParanoid" id="A0A218ZEQ2"/>
<comment type="caution">
    <text evidence="2">The sequence shown here is derived from an EMBL/GenBank/DDBJ whole genome shotgun (WGS) entry which is preliminary data.</text>
</comment>
<feature type="region of interest" description="Disordered" evidence="1">
    <location>
        <begin position="299"/>
        <end position="336"/>
    </location>
</feature>
<dbReference type="Proteomes" id="UP000242519">
    <property type="component" value="Unassembled WGS sequence"/>
</dbReference>
<feature type="compositionally biased region" description="Polar residues" evidence="1">
    <location>
        <begin position="141"/>
        <end position="159"/>
    </location>
</feature>
<reference evidence="2 3" key="1">
    <citation type="submission" date="2017-04" db="EMBL/GenBank/DDBJ databases">
        <title>Draft genome sequence of Marssonina coronaria NL1: causal agent of apple blotch.</title>
        <authorList>
            <person name="Cheng Q."/>
        </authorList>
    </citation>
    <scope>NUCLEOTIDE SEQUENCE [LARGE SCALE GENOMIC DNA]</scope>
    <source>
        <strain evidence="2 3">NL1</strain>
    </source>
</reference>
<proteinExistence type="predicted"/>
<feature type="region of interest" description="Disordered" evidence="1">
    <location>
        <begin position="122"/>
        <end position="175"/>
    </location>
</feature>
<evidence type="ECO:0000313" key="3">
    <source>
        <dbReference type="Proteomes" id="UP000242519"/>
    </source>
</evidence>
<feature type="compositionally biased region" description="Basic and acidic residues" evidence="1">
    <location>
        <begin position="225"/>
        <end position="235"/>
    </location>
</feature>
<sequence length="336" mass="36996">MVYIGKWDQVSFATARELPDVKVGFPTNAWSTTPIQVDSIRDVRTPIPPSAQSRIRSADLSGIAIPKYKKFNLFRLVNLQRHRAFRPDSQVLNDATLGPLAPDAAQMSILVVRCEEWNLAGPRKDLGDASDAESLTRKENSFSGGCDQQNYGDESQGNPNAAFESGTPRTPILAGSEAGYAEDGEGMDVDQDIDEHQDYGEKHGDGHGEDYDEECGSGYGQWDEDYGRNHGGGDDEMRDVYAGHKGSEARLAGLPFSSTMTFEDDAPTGETAPPTEFLCIHPFVSWAGPEAHYLYPITPESTHKQTPTLQSKPEVRRKEQNVHGKSNHASRYISTF</sequence>
<protein>
    <submittedName>
        <fullName evidence="2">Uncharacterized protein</fullName>
    </submittedName>
</protein>
<organism evidence="2 3">
    <name type="scientific">Diplocarpon coronariae</name>
    <dbReference type="NCBI Taxonomy" id="2795749"/>
    <lineage>
        <taxon>Eukaryota</taxon>
        <taxon>Fungi</taxon>
        <taxon>Dikarya</taxon>
        <taxon>Ascomycota</taxon>
        <taxon>Pezizomycotina</taxon>
        <taxon>Leotiomycetes</taxon>
        <taxon>Helotiales</taxon>
        <taxon>Drepanopezizaceae</taxon>
        <taxon>Diplocarpon</taxon>
    </lineage>
</organism>
<feature type="compositionally biased region" description="Polar residues" evidence="1">
    <location>
        <begin position="323"/>
        <end position="336"/>
    </location>
</feature>
<keyword evidence="3" id="KW-1185">Reference proteome</keyword>
<name>A0A218ZEQ2_9HELO</name>
<dbReference type="AlphaFoldDB" id="A0A218ZEQ2"/>
<evidence type="ECO:0000313" key="2">
    <source>
        <dbReference type="EMBL" id="OWP05646.1"/>
    </source>
</evidence>
<accession>A0A218ZEQ2</accession>
<feature type="compositionally biased region" description="Basic and acidic residues" evidence="1">
    <location>
        <begin position="196"/>
        <end position="209"/>
    </location>
</feature>
<feature type="region of interest" description="Disordered" evidence="1">
    <location>
        <begin position="196"/>
        <end position="235"/>
    </location>
</feature>